<proteinExistence type="inferred from homology"/>
<dbReference type="Gene3D" id="3.40.47.10">
    <property type="match status" value="1"/>
</dbReference>
<evidence type="ECO:0000313" key="7">
    <source>
        <dbReference type="Proteomes" id="UP000595420"/>
    </source>
</evidence>
<dbReference type="CDD" id="cd00834">
    <property type="entry name" value="KAS_I_II"/>
    <property type="match status" value="1"/>
</dbReference>
<dbReference type="InterPro" id="IPR018201">
    <property type="entry name" value="Ketoacyl_synth_AS"/>
</dbReference>
<keyword evidence="3 4" id="KW-0808">Transferase</keyword>
<protein>
    <submittedName>
        <fullName evidence="6">Beta-ketoacyl-[acyl-carrier-protein] synthase family protein</fullName>
    </submittedName>
</protein>
<evidence type="ECO:0000313" key="6">
    <source>
        <dbReference type="EMBL" id="QQD74031.1"/>
    </source>
</evidence>
<name>A0A7T4WG72_9PROT</name>
<dbReference type="Proteomes" id="UP000595420">
    <property type="component" value="Chromosome"/>
</dbReference>
<evidence type="ECO:0000256" key="2">
    <source>
        <dbReference type="ARBA" id="ARBA00008467"/>
    </source>
</evidence>
<dbReference type="PROSITE" id="PS00606">
    <property type="entry name" value="KS3_1"/>
    <property type="match status" value="1"/>
</dbReference>
<dbReference type="InterPro" id="IPR000794">
    <property type="entry name" value="Beta-ketoacyl_synthase"/>
</dbReference>
<accession>A0A7T4WG72</accession>
<dbReference type="InterPro" id="IPR014030">
    <property type="entry name" value="Ketoacyl_synth_N"/>
</dbReference>
<dbReference type="InterPro" id="IPR014031">
    <property type="entry name" value="Ketoacyl_synth_C"/>
</dbReference>
<organism evidence="6 7">
    <name type="scientific">Acidithiobacillus ferrivorans</name>
    <dbReference type="NCBI Taxonomy" id="160808"/>
    <lineage>
        <taxon>Bacteria</taxon>
        <taxon>Pseudomonadati</taxon>
        <taxon>Pseudomonadota</taxon>
        <taxon>Acidithiobacillia</taxon>
        <taxon>Acidithiobacillales</taxon>
        <taxon>Acidithiobacillaceae</taxon>
        <taxon>Acidithiobacillus</taxon>
    </lineage>
</organism>
<sequence length="434" mass="45872">MKGHKNISHRIAITGMGVIAPNGTNIDTFWANCRAGKSGVARISDFDTTKFTSQVAGIVPDFDPACYNISERQCSTLDRYALFALAAAEQAVSQAGLDTTAIDRDRLGVCIGTAIAGTKYMEQEFLRRTNGGKDAFDGGVLDRVLTANAGFHSASSEVARKYDARGPVYTLATGCTAGLDALGEALEMIRSGQVDVVIAGATEAPITPIAVAAFDIIGALASDRNHEPERASRPYDKGRAGFVLGEGCGIFVLERLDLTLARGATILAELSGMGSTCNAYHMTNLAPEGYDLHRAMKLALADAGMAPVEIEHVNAHGSSTPQNDVNETNAVKKTFGAHAYKVVMCSVKSIVGHSLGAANVVEAVAAVLSIMHQEVPPTINYVTPDPECDLDYTPKGARKLEINHVLKDASGFSGVHSAIVLSKYPTTQLEDLSQ</sequence>
<dbReference type="Pfam" id="PF02801">
    <property type="entry name" value="Ketoacyl-synt_C"/>
    <property type="match status" value="1"/>
</dbReference>
<feature type="domain" description="Ketosynthase family 3 (KS3)" evidence="5">
    <location>
        <begin position="8"/>
        <end position="423"/>
    </location>
</feature>
<evidence type="ECO:0000256" key="1">
    <source>
        <dbReference type="ARBA" id="ARBA00005194"/>
    </source>
</evidence>
<evidence type="ECO:0000259" key="5">
    <source>
        <dbReference type="PROSITE" id="PS52004"/>
    </source>
</evidence>
<evidence type="ECO:0000256" key="4">
    <source>
        <dbReference type="RuleBase" id="RU003694"/>
    </source>
</evidence>
<evidence type="ECO:0000256" key="3">
    <source>
        <dbReference type="ARBA" id="ARBA00022679"/>
    </source>
</evidence>
<dbReference type="EMBL" id="CP059488">
    <property type="protein sequence ID" value="QQD74031.1"/>
    <property type="molecule type" value="Genomic_DNA"/>
</dbReference>
<dbReference type="PANTHER" id="PTHR11712:SF336">
    <property type="entry name" value="3-OXOACYL-[ACYL-CARRIER-PROTEIN] SYNTHASE, MITOCHONDRIAL"/>
    <property type="match status" value="1"/>
</dbReference>
<dbReference type="Pfam" id="PF00109">
    <property type="entry name" value="ketoacyl-synt"/>
    <property type="match status" value="1"/>
</dbReference>
<dbReference type="PROSITE" id="PS52004">
    <property type="entry name" value="KS3_2"/>
    <property type="match status" value="1"/>
</dbReference>
<dbReference type="GO" id="GO:0004315">
    <property type="term" value="F:3-oxoacyl-[acyl-carrier-protein] synthase activity"/>
    <property type="evidence" value="ECO:0007669"/>
    <property type="project" value="InterPro"/>
</dbReference>
<dbReference type="GO" id="GO:0006633">
    <property type="term" value="P:fatty acid biosynthetic process"/>
    <property type="evidence" value="ECO:0007669"/>
    <property type="project" value="InterPro"/>
</dbReference>
<dbReference type="PANTHER" id="PTHR11712">
    <property type="entry name" value="POLYKETIDE SYNTHASE-RELATED"/>
    <property type="match status" value="1"/>
</dbReference>
<dbReference type="GO" id="GO:0005829">
    <property type="term" value="C:cytosol"/>
    <property type="evidence" value="ECO:0007669"/>
    <property type="project" value="TreeGrafter"/>
</dbReference>
<dbReference type="NCBIfam" id="NF005589">
    <property type="entry name" value="PRK07314.1"/>
    <property type="match status" value="1"/>
</dbReference>
<dbReference type="InterPro" id="IPR020841">
    <property type="entry name" value="PKS_Beta-ketoAc_synthase_dom"/>
</dbReference>
<dbReference type="RefSeq" id="WP_198661325.1">
    <property type="nucleotide sequence ID" value="NZ_CP059488.1"/>
</dbReference>
<dbReference type="SUPFAM" id="SSF53901">
    <property type="entry name" value="Thiolase-like"/>
    <property type="match status" value="2"/>
</dbReference>
<reference evidence="6 7" key="1">
    <citation type="submission" date="2020-07" db="EMBL/GenBank/DDBJ databases">
        <title>Complete genome sequence analysis of Acidithiobacillus ferrivorans XJFY6S-08 reveals extreme environmental adaptation to alpine acid mine drainage.</title>
        <authorList>
            <person name="Yan L."/>
            <person name="Ni Y."/>
        </authorList>
    </citation>
    <scope>NUCLEOTIDE SEQUENCE [LARGE SCALE GENOMIC DNA]</scope>
    <source>
        <strain evidence="6 7">XJFY6S-08</strain>
    </source>
</reference>
<dbReference type="InterPro" id="IPR016039">
    <property type="entry name" value="Thiolase-like"/>
</dbReference>
<dbReference type="FunFam" id="3.40.47.10:FF:000018">
    <property type="entry name" value="3-oxoacyl-[acyl-carrier-protein] synthase 2"/>
    <property type="match status" value="1"/>
</dbReference>
<comment type="similarity">
    <text evidence="2 4">Belongs to the thiolase-like superfamily. Beta-ketoacyl-ACP synthases family.</text>
</comment>
<dbReference type="SMART" id="SM00825">
    <property type="entry name" value="PKS_KS"/>
    <property type="match status" value="1"/>
</dbReference>
<gene>
    <name evidence="6" type="ORF">H2515_07395</name>
</gene>
<comment type="pathway">
    <text evidence="1">Lipid metabolism; fatty acid biosynthesis.</text>
</comment>
<dbReference type="AlphaFoldDB" id="A0A7T4WG72"/>